<comment type="caution">
    <text evidence="1">The sequence shown here is derived from an EMBL/GenBank/DDBJ whole genome shotgun (WGS) entry which is preliminary data.</text>
</comment>
<organism evidence="1 2">
    <name type="scientific">Streptomyces vastus</name>
    <dbReference type="NCBI Taxonomy" id="285451"/>
    <lineage>
        <taxon>Bacteria</taxon>
        <taxon>Bacillati</taxon>
        <taxon>Actinomycetota</taxon>
        <taxon>Actinomycetes</taxon>
        <taxon>Kitasatosporales</taxon>
        <taxon>Streptomycetaceae</taxon>
        <taxon>Streptomyces</taxon>
    </lineage>
</organism>
<name>A0ABP6DH46_9ACTN</name>
<evidence type="ECO:0000313" key="1">
    <source>
        <dbReference type="EMBL" id="GAA2639849.1"/>
    </source>
</evidence>
<gene>
    <name evidence="1" type="ORF">GCM10010307_39480</name>
</gene>
<proteinExistence type="predicted"/>
<sequence length="88" mass="9254">MDDGNHQCVRLLPWTGTDGKHCYLLGDGAASGVLSRHLDQVEAVQLGFAGKLQGLGLLVLPGGDLASAGAARRYVRGVARSWELLPEA</sequence>
<dbReference type="RefSeq" id="WP_344391629.1">
    <property type="nucleotide sequence ID" value="NZ_BAAASJ010000039.1"/>
</dbReference>
<dbReference type="Proteomes" id="UP001500151">
    <property type="component" value="Unassembled WGS sequence"/>
</dbReference>
<reference evidence="2" key="1">
    <citation type="journal article" date="2019" name="Int. J. Syst. Evol. Microbiol.">
        <title>The Global Catalogue of Microorganisms (GCM) 10K type strain sequencing project: providing services to taxonomists for standard genome sequencing and annotation.</title>
        <authorList>
            <consortium name="The Broad Institute Genomics Platform"/>
            <consortium name="The Broad Institute Genome Sequencing Center for Infectious Disease"/>
            <person name="Wu L."/>
            <person name="Ma J."/>
        </authorList>
    </citation>
    <scope>NUCLEOTIDE SEQUENCE [LARGE SCALE GENOMIC DNA]</scope>
    <source>
        <strain evidence="2">JCM 4524</strain>
    </source>
</reference>
<evidence type="ECO:0000313" key="2">
    <source>
        <dbReference type="Proteomes" id="UP001500151"/>
    </source>
</evidence>
<dbReference type="EMBL" id="BAAASJ010000039">
    <property type="protein sequence ID" value="GAA2639849.1"/>
    <property type="molecule type" value="Genomic_DNA"/>
</dbReference>
<accession>A0ABP6DH46</accession>
<protein>
    <submittedName>
        <fullName evidence="1">Uncharacterized protein</fullName>
    </submittedName>
</protein>
<keyword evidence="2" id="KW-1185">Reference proteome</keyword>